<evidence type="ECO:0000313" key="2">
    <source>
        <dbReference type="Proteomes" id="UP000076761"/>
    </source>
</evidence>
<name>A0A165R5F1_9AGAM</name>
<sequence>MTHITRVALCREDLTDPDKAPLQLRFNSYHPGWDADAEGQIYDVVADHIGSALERIEYLYVEDMRSYDGLDQWPSRHLIGPFPSRLLCKHGTSTGAHTNGTIFRLICSGLRELELDCVRFRRTFLDVDEDDFVDLYL</sequence>
<evidence type="ECO:0000313" key="1">
    <source>
        <dbReference type="EMBL" id="KZT23332.1"/>
    </source>
</evidence>
<dbReference type="Proteomes" id="UP000076761">
    <property type="component" value="Unassembled WGS sequence"/>
</dbReference>
<keyword evidence="2" id="KW-1185">Reference proteome</keyword>
<dbReference type="EMBL" id="KV425586">
    <property type="protein sequence ID" value="KZT23332.1"/>
    <property type="molecule type" value="Genomic_DNA"/>
</dbReference>
<reference evidence="1 2" key="1">
    <citation type="journal article" date="2016" name="Mol. Biol. Evol.">
        <title>Comparative Genomics of Early-Diverging Mushroom-Forming Fungi Provides Insights into the Origins of Lignocellulose Decay Capabilities.</title>
        <authorList>
            <person name="Nagy L.G."/>
            <person name="Riley R."/>
            <person name="Tritt A."/>
            <person name="Adam C."/>
            <person name="Daum C."/>
            <person name="Floudas D."/>
            <person name="Sun H."/>
            <person name="Yadav J.S."/>
            <person name="Pangilinan J."/>
            <person name="Larsson K.H."/>
            <person name="Matsuura K."/>
            <person name="Barry K."/>
            <person name="Labutti K."/>
            <person name="Kuo R."/>
            <person name="Ohm R.A."/>
            <person name="Bhattacharya S.S."/>
            <person name="Shirouzu T."/>
            <person name="Yoshinaga Y."/>
            <person name="Martin F.M."/>
            <person name="Grigoriev I.V."/>
            <person name="Hibbett D.S."/>
        </authorList>
    </citation>
    <scope>NUCLEOTIDE SEQUENCE [LARGE SCALE GENOMIC DNA]</scope>
    <source>
        <strain evidence="1 2">HHB14362 ss-1</strain>
    </source>
</reference>
<organism evidence="1 2">
    <name type="scientific">Neolentinus lepideus HHB14362 ss-1</name>
    <dbReference type="NCBI Taxonomy" id="1314782"/>
    <lineage>
        <taxon>Eukaryota</taxon>
        <taxon>Fungi</taxon>
        <taxon>Dikarya</taxon>
        <taxon>Basidiomycota</taxon>
        <taxon>Agaricomycotina</taxon>
        <taxon>Agaricomycetes</taxon>
        <taxon>Gloeophyllales</taxon>
        <taxon>Gloeophyllaceae</taxon>
        <taxon>Neolentinus</taxon>
    </lineage>
</organism>
<accession>A0A165R5F1</accession>
<protein>
    <submittedName>
        <fullName evidence="1">Uncharacterized protein</fullName>
    </submittedName>
</protein>
<dbReference type="AlphaFoldDB" id="A0A165R5F1"/>
<gene>
    <name evidence="1" type="ORF">NEOLEDRAFT_1136681</name>
</gene>
<dbReference type="InParanoid" id="A0A165R5F1"/>
<proteinExistence type="predicted"/>